<dbReference type="EMBL" id="JBHMCA010000014">
    <property type="protein sequence ID" value="MFB9442317.1"/>
    <property type="molecule type" value="Genomic_DNA"/>
</dbReference>
<feature type="region of interest" description="Disordered" evidence="1">
    <location>
        <begin position="222"/>
        <end position="241"/>
    </location>
</feature>
<dbReference type="Proteomes" id="UP001589608">
    <property type="component" value="Unassembled WGS sequence"/>
</dbReference>
<accession>A0ABV5M0E2</accession>
<evidence type="ECO:0000313" key="3">
    <source>
        <dbReference type="Proteomes" id="UP001589608"/>
    </source>
</evidence>
<comment type="caution">
    <text evidence="2">The sequence shown here is derived from an EMBL/GenBank/DDBJ whole genome shotgun (WGS) entry which is preliminary data.</text>
</comment>
<evidence type="ECO:0000313" key="2">
    <source>
        <dbReference type="EMBL" id="MFB9442317.1"/>
    </source>
</evidence>
<evidence type="ECO:0000256" key="1">
    <source>
        <dbReference type="SAM" id="MobiDB-lite"/>
    </source>
</evidence>
<gene>
    <name evidence="2" type="ORF">ACFFTR_04350</name>
</gene>
<organism evidence="2 3">
    <name type="scientific">Dactylosporangium vinaceum</name>
    <dbReference type="NCBI Taxonomy" id="53362"/>
    <lineage>
        <taxon>Bacteria</taxon>
        <taxon>Bacillati</taxon>
        <taxon>Actinomycetota</taxon>
        <taxon>Actinomycetes</taxon>
        <taxon>Micromonosporales</taxon>
        <taxon>Micromonosporaceae</taxon>
        <taxon>Dactylosporangium</taxon>
    </lineage>
</organism>
<protein>
    <submittedName>
        <fullName evidence="2">Uncharacterized protein</fullName>
    </submittedName>
</protein>
<name>A0ABV5M0E2_9ACTN</name>
<reference evidence="2 3" key="1">
    <citation type="submission" date="2024-09" db="EMBL/GenBank/DDBJ databases">
        <authorList>
            <person name="Sun Q."/>
            <person name="Mori K."/>
        </authorList>
    </citation>
    <scope>NUCLEOTIDE SEQUENCE [LARGE SCALE GENOMIC DNA]</scope>
    <source>
        <strain evidence="2 3">JCM 3307</strain>
    </source>
</reference>
<dbReference type="RefSeq" id="WP_223101064.1">
    <property type="nucleotide sequence ID" value="NZ_CP061913.1"/>
</dbReference>
<keyword evidence="3" id="KW-1185">Reference proteome</keyword>
<proteinExistence type="predicted"/>
<feature type="region of interest" description="Disordered" evidence="1">
    <location>
        <begin position="1"/>
        <end position="20"/>
    </location>
</feature>
<sequence>MHETVSLPIAPSDRSEGSEYPVVGSTTLLPATRRWLLLPPRRSVGDLPPRPAGSVLVFQTDGRFVVAPSGAGMLKSEIAVHAEAAVVISTRREMVPAIVPLPSTSRDCIVLEVGFSCRVLDPISVLEAGCFDARPQLESYLLDDDVLRMLGARDDVAANPEVAKRILARIFARMELEPPELPGISAVVVGTRVKIQAEIPQQRRASEDYYLHQDETDRLGASASFGPVGGDFDSSLPGDGF</sequence>